<dbReference type="EMBL" id="AEQO01000174">
    <property type="protein sequence ID" value="EFV03649.1"/>
    <property type="molecule type" value="Genomic_DNA"/>
</dbReference>
<evidence type="ECO:0000259" key="9">
    <source>
        <dbReference type="Pfam" id="PF01120"/>
    </source>
</evidence>
<dbReference type="eggNOG" id="COG3669">
    <property type="taxonomic scope" value="Bacteria"/>
</dbReference>
<dbReference type="PANTHER" id="PTHR10030">
    <property type="entry name" value="ALPHA-L-FUCOSIDASE"/>
    <property type="match status" value="1"/>
</dbReference>
<dbReference type="InterPro" id="IPR000933">
    <property type="entry name" value="Glyco_hydro_29"/>
</dbReference>
<dbReference type="Proteomes" id="UP000003874">
    <property type="component" value="Unassembled WGS sequence"/>
</dbReference>
<dbReference type="SMART" id="SM00812">
    <property type="entry name" value="Alpha_L_fucos"/>
    <property type="match status" value="1"/>
</dbReference>
<feature type="signal peptide" evidence="8">
    <location>
        <begin position="1"/>
        <end position="23"/>
    </location>
</feature>
<dbReference type="Pfam" id="PF01120">
    <property type="entry name" value="Alpha_L_fucos"/>
    <property type="match status" value="1"/>
</dbReference>
<dbReference type="STRING" id="888832.HMPREF9420_2196"/>
<feature type="chain" id="PRO_5003206831" description="alpha-L-fucosidase" evidence="8">
    <location>
        <begin position="24"/>
        <end position="458"/>
    </location>
</feature>
<evidence type="ECO:0000256" key="1">
    <source>
        <dbReference type="ARBA" id="ARBA00004071"/>
    </source>
</evidence>
<dbReference type="PANTHER" id="PTHR10030:SF37">
    <property type="entry name" value="ALPHA-L-FUCOSIDASE-RELATED"/>
    <property type="match status" value="1"/>
</dbReference>
<dbReference type="Gene3D" id="3.20.20.80">
    <property type="entry name" value="Glycosidases"/>
    <property type="match status" value="1"/>
</dbReference>
<organism evidence="10 11">
    <name type="scientific">Segatella salivae DSM 15606</name>
    <dbReference type="NCBI Taxonomy" id="888832"/>
    <lineage>
        <taxon>Bacteria</taxon>
        <taxon>Pseudomonadati</taxon>
        <taxon>Bacteroidota</taxon>
        <taxon>Bacteroidia</taxon>
        <taxon>Bacteroidales</taxon>
        <taxon>Prevotellaceae</taxon>
        <taxon>Segatella</taxon>
    </lineage>
</organism>
<gene>
    <name evidence="10" type="primary">fucA2</name>
    <name evidence="10" type="ORF">HMPREF9420_2196</name>
</gene>
<evidence type="ECO:0000256" key="2">
    <source>
        <dbReference type="ARBA" id="ARBA00007951"/>
    </source>
</evidence>
<dbReference type="PRINTS" id="PR00741">
    <property type="entry name" value="GLHYDRLASE29"/>
</dbReference>
<comment type="function">
    <text evidence="1">Alpha-L-fucosidase is responsible for hydrolyzing the alpha-1,6-linked fucose joined to the reducing-end N-acetylglucosamine of the carbohydrate moieties of glycoproteins.</text>
</comment>
<dbReference type="GO" id="GO:0004560">
    <property type="term" value="F:alpha-L-fucosidase activity"/>
    <property type="evidence" value="ECO:0007669"/>
    <property type="project" value="InterPro"/>
</dbReference>
<evidence type="ECO:0000256" key="6">
    <source>
        <dbReference type="ARBA" id="ARBA00023295"/>
    </source>
</evidence>
<sequence length="458" mass="53401">MIMNLKKIICAIAMLISAHGAFAQGDVYERSQTYEWPTDPLVVKKLKQWQDLKFGVLIHWGLYAVPGIVESWSICDENWITRDTTKTYDQYKAWYWGLSNTFNPTKFDPEQWASTFDKAGMKYMLFTTKHHDGFCMYDSKQTDFTIAQHAFRDNPKRDVLRYVLQAFRNKGFMVGEYYSKPDWHSQDYWWDVYPIKRGRNVNYDIKQWPWRWNRFKNFVYAQTEELLRDYGKVDILWLDGGWVCKENGQDINMPRIASRARALQPGLIIVDRTIHGPYENYQTPERTIPEQQLNYPWESCIPLSNDWGWVKNPVWKSATKVINTLVEVVAKGGNLVLGVGPTADGRIQKEAACRLDSIGQWLKRYGKAIYNTVPTPYYQEGKLWFTADKNGRQRYAIYALSDGEEMPSTLSWHTNVPKSVMLLGVNKRLKMTKTNDGKVTIKLPEGMKAEPFALQLNL</sequence>
<evidence type="ECO:0000313" key="10">
    <source>
        <dbReference type="EMBL" id="EFV03649.1"/>
    </source>
</evidence>
<dbReference type="GO" id="GO:0006004">
    <property type="term" value="P:fucose metabolic process"/>
    <property type="evidence" value="ECO:0007669"/>
    <property type="project" value="InterPro"/>
</dbReference>
<dbReference type="SUPFAM" id="SSF51445">
    <property type="entry name" value="(Trans)glycosidases"/>
    <property type="match status" value="1"/>
</dbReference>
<comment type="similarity">
    <text evidence="2">Belongs to the glycosyl hydrolase 29 family.</text>
</comment>
<evidence type="ECO:0000256" key="5">
    <source>
        <dbReference type="ARBA" id="ARBA00022801"/>
    </source>
</evidence>
<dbReference type="EC" id="3.2.1.51" evidence="3"/>
<dbReference type="InterPro" id="IPR016286">
    <property type="entry name" value="FUC_metazoa-typ"/>
</dbReference>
<evidence type="ECO:0000256" key="7">
    <source>
        <dbReference type="PIRSR" id="PIRSR001092-1"/>
    </source>
</evidence>
<dbReference type="InterPro" id="IPR057739">
    <property type="entry name" value="Glyco_hydro_29_N"/>
</dbReference>
<evidence type="ECO:0000256" key="3">
    <source>
        <dbReference type="ARBA" id="ARBA00012662"/>
    </source>
</evidence>
<keyword evidence="4 8" id="KW-0732">Signal</keyword>
<keyword evidence="5" id="KW-0378">Hydrolase</keyword>
<dbReference type="GO" id="GO:0005764">
    <property type="term" value="C:lysosome"/>
    <property type="evidence" value="ECO:0007669"/>
    <property type="project" value="TreeGrafter"/>
</dbReference>
<dbReference type="HOGENOM" id="CLU_002934_0_3_10"/>
<dbReference type="InterPro" id="IPR017853">
    <property type="entry name" value="GH"/>
</dbReference>
<feature type="site" description="May be important for catalysis" evidence="7">
    <location>
        <position position="300"/>
    </location>
</feature>
<dbReference type="GO" id="GO:0016139">
    <property type="term" value="P:glycoside catabolic process"/>
    <property type="evidence" value="ECO:0007669"/>
    <property type="project" value="TreeGrafter"/>
</dbReference>
<evidence type="ECO:0000313" key="11">
    <source>
        <dbReference type="Proteomes" id="UP000003874"/>
    </source>
</evidence>
<dbReference type="PIRSF" id="PIRSF001092">
    <property type="entry name" value="Alpha-L-fucosidase"/>
    <property type="match status" value="1"/>
</dbReference>
<comment type="caution">
    <text evidence="10">The sequence shown here is derived from an EMBL/GenBank/DDBJ whole genome shotgun (WGS) entry which is preliminary data.</text>
</comment>
<name>E6MRS8_9BACT</name>
<dbReference type="AlphaFoldDB" id="E6MRS8"/>
<accession>E6MRS8</accession>
<keyword evidence="11" id="KW-1185">Reference proteome</keyword>
<proteinExistence type="inferred from homology"/>
<feature type="domain" description="Glycoside hydrolase family 29 N-terminal" evidence="9">
    <location>
        <begin position="27"/>
        <end position="367"/>
    </location>
</feature>
<evidence type="ECO:0000256" key="4">
    <source>
        <dbReference type="ARBA" id="ARBA00022729"/>
    </source>
</evidence>
<keyword evidence="6" id="KW-0326">Glycosidase</keyword>
<protein>
    <recommendedName>
        <fullName evidence="3">alpha-L-fucosidase</fullName>
        <ecNumber evidence="3">3.2.1.51</ecNumber>
    </recommendedName>
</protein>
<evidence type="ECO:0000256" key="8">
    <source>
        <dbReference type="SAM" id="SignalP"/>
    </source>
</evidence>
<reference evidence="10 11" key="1">
    <citation type="submission" date="2010-12" db="EMBL/GenBank/DDBJ databases">
        <authorList>
            <person name="Muzny D."/>
            <person name="Qin X."/>
            <person name="Deng J."/>
            <person name="Jiang H."/>
            <person name="Liu Y."/>
            <person name="Qu J."/>
            <person name="Song X.-Z."/>
            <person name="Zhang L."/>
            <person name="Thornton R."/>
            <person name="Coyle M."/>
            <person name="Francisco L."/>
            <person name="Jackson L."/>
            <person name="Javaid M."/>
            <person name="Korchina V."/>
            <person name="Kovar C."/>
            <person name="Mata R."/>
            <person name="Mathew T."/>
            <person name="Ngo R."/>
            <person name="Nguyen L."/>
            <person name="Nguyen N."/>
            <person name="Okwuonu G."/>
            <person name="Ongeri F."/>
            <person name="Pham C."/>
            <person name="Simmons D."/>
            <person name="Wilczek-Boney K."/>
            <person name="Hale W."/>
            <person name="Jakkamsetti A."/>
            <person name="Pham P."/>
            <person name="Ruth R."/>
            <person name="San Lucas F."/>
            <person name="Warren J."/>
            <person name="Zhang J."/>
            <person name="Zhao Z."/>
            <person name="Zhou C."/>
            <person name="Zhu D."/>
            <person name="Lee S."/>
            <person name="Bess C."/>
            <person name="Blankenburg K."/>
            <person name="Forbes L."/>
            <person name="Fu Q."/>
            <person name="Gubbala S."/>
            <person name="Hirani K."/>
            <person name="Jayaseelan J.C."/>
            <person name="Lara F."/>
            <person name="Munidasa M."/>
            <person name="Palculict T."/>
            <person name="Patil S."/>
            <person name="Pu L.-L."/>
            <person name="Saada N."/>
            <person name="Tang L."/>
            <person name="Weissenberger G."/>
            <person name="Zhu Y."/>
            <person name="Hemphill L."/>
            <person name="Shang Y."/>
            <person name="Youmans B."/>
            <person name="Ayvaz T."/>
            <person name="Ross M."/>
            <person name="Santibanez J."/>
            <person name="Aqrawi P."/>
            <person name="Gross S."/>
            <person name="Joshi V."/>
            <person name="Fowler G."/>
            <person name="Nazareth L."/>
            <person name="Reid J."/>
            <person name="Worley K."/>
            <person name="Petrosino J."/>
            <person name="Highlander S."/>
            <person name="Gibbs R."/>
        </authorList>
    </citation>
    <scope>NUCLEOTIDE SEQUENCE [LARGE SCALE GENOMIC DNA]</scope>
    <source>
        <strain evidence="10 11">DSM 15606</strain>
    </source>
</reference>